<feature type="compositionally biased region" description="Low complexity" evidence="1">
    <location>
        <begin position="1"/>
        <end position="10"/>
    </location>
</feature>
<name>A0A8H5LHS0_9AGAR</name>
<evidence type="ECO:0000256" key="1">
    <source>
        <dbReference type="SAM" id="MobiDB-lite"/>
    </source>
</evidence>
<accession>A0A8H5LHS0</accession>
<organism evidence="2 3">
    <name type="scientific">Tetrapyrgos nigripes</name>
    <dbReference type="NCBI Taxonomy" id="182062"/>
    <lineage>
        <taxon>Eukaryota</taxon>
        <taxon>Fungi</taxon>
        <taxon>Dikarya</taxon>
        <taxon>Basidiomycota</taxon>
        <taxon>Agaricomycotina</taxon>
        <taxon>Agaricomycetes</taxon>
        <taxon>Agaricomycetidae</taxon>
        <taxon>Agaricales</taxon>
        <taxon>Marasmiineae</taxon>
        <taxon>Marasmiaceae</taxon>
        <taxon>Tetrapyrgos</taxon>
    </lineage>
</organism>
<dbReference type="EMBL" id="JAACJM010000050">
    <property type="protein sequence ID" value="KAF5357607.1"/>
    <property type="molecule type" value="Genomic_DNA"/>
</dbReference>
<evidence type="ECO:0000313" key="2">
    <source>
        <dbReference type="EMBL" id="KAF5357607.1"/>
    </source>
</evidence>
<evidence type="ECO:0000313" key="3">
    <source>
        <dbReference type="Proteomes" id="UP000559256"/>
    </source>
</evidence>
<protein>
    <submittedName>
        <fullName evidence="2">Uncharacterized protein</fullName>
    </submittedName>
</protein>
<keyword evidence="3" id="KW-1185">Reference proteome</keyword>
<gene>
    <name evidence="2" type="ORF">D9758_007433</name>
</gene>
<feature type="region of interest" description="Disordered" evidence="1">
    <location>
        <begin position="1"/>
        <end position="21"/>
    </location>
</feature>
<dbReference type="AlphaFoldDB" id="A0A8H5LHS0"/>
<reference evidence="2 3" key="1">
    <citation type="journal article" date="2020" name="ISME J.">
        <title>Uncovering the hidden diversity of litter-decomposition mechanisms in mushroom-forming fungi.</title>
        <authorList>
            <person name="Floudas D."/>
            <person name="Bentzer J."/>
            <person name="Ahren D."/>
            <person name="Johansson T."/>
            <person name="Persson P."/>
            <person name="Tunlid A."/>
        </authorList>
    </citation>
    <scope>NUCLEOTIDE SEQUENCE [LARGE SCALE GENOMIC DNA]</scope>
    <source>
        <strain evidence="2 3">CBS 291.85</strain>
    </source>
</reference>
<sequence>MSGSKSSETSKQSKPESKGHFCPCGEQILFLKYDALSDPPEELLNTNEPLLDSLYAQEARHDIRAAKEMKKILAAHRERLYNWTSILLDEEYQHLHQLAQEFHLSHEKRTLRDHSQRSLMSIWIHMV</sequence>
<proteinExistence type="predicted"/>
<comment type="caution">
    <text evidence="2">The sequence shown here is derived from an EMBL/GenBank/DDBJ whole genome shotgun (WGS) entry which is preliminary data.</text>
</comment>
<dbReference type="Proteomes" id="UP000559256">
    <property type="component" value="Unassembled WGS sequence"/>
</dbReference>